<organism evidence="3 4">
    <name type="scientific">Methylobacterium phyllostachyos</name>
    <dbReference type="NCBI Taxonomy" id="582672"/>
    <lineage>
        <taxon>Bacteria</taxon>
        <taxon>Pseudomonadati</taxon>
        <taxon>Pseudomonadota</taxon>
        <taxon>Alphaproteobacteria</taxon>
        <taxon>Hyphomicrobiales</taxon>
        <taxon>Methylobacteriaceae</taxon>
        <taxon>Methylobacterium</taxon>
    </lineage>
</organism>
<dbReference type="STRING" id="582672.SAMN05216360_10769"/>
<dbReference type="Pfam" id="PF13400">
    <property type="entry name" value="Tad"/>
    <property type="match status" value="1"/>
</dbReference>
<dbReference type="OrthoDB" id="7624353at2"/>
<dbReference type="InterPro" id="IPR036465">
    <property type="entry name" value="vWFA_dom_sf"/>
</dbReference>
<evidence type="ECO:0000313" key="4">
    <source>
        <dbReference type="Proteomes" id="UP000198704"/>
    </source>
</evidence>
<dbReference type="Proteomes" id="UP000198704">
    <property type="component" value="Unassembled WGS sequence"/>
</dbReference>
<evidence type="ECO:0000256" key="1">
    <source>
        <dbReference type="SAM" id="Phobius"/>
    </source>
</evidence>
<dbReference type="InterPro" id="IPR028087">
    <property type="entry name" value="Tad_N"/>
</dbReference>
<keyword evidence="4" id="KW-1185">Reference proteome</keyword>
<proteinExistence type="predicted"/>
<dbReference type="AlphaFoldDB" id="A0A1H0A693"/>
<keyword evidence="1" id="KW-0812">Transmembrane</keyword>
<sequence>MPPSLLARFIRDARGTVAIIFALASLPIIGVLGMSLDYTFAGRRQTQLRAIADAAALMTTSPSGMALQSTAAQAAAVTMFNAQAGIVRGTSGTIPSITVSDTTSANGTINRVTTVQFSSNSLNAFANLLKMKSMPISGTSSVSSSTAPNIDFYLLLDTSPSMGIAANQNDINTMVAHTQQQGGCAFACHETNPTQSDVAGNPGGEDNYALARQLGVTLRIDLVQQATSNLIQTAANTEVSNKAVYRVATYTFDQSFNTITNLTANLASAKSDTSKIQMLQVYSNGCLTATNCNNDTDTQFDQAMVNSAYIPNPGKGTNASGDTPQEVLFIVTDGLIDEQYPGYGSQNMTYNGRTITTVGHQYDYCTPLKNRGIRIAVLYTTYNPLPTNGFYNQYVAPFQPTISTAMQNCASPGLFFQVDTGGDINAAMQALFVKAVGTAHLTR</sequence>
<dbReference type="EMBL" id="FNHS01000007">
    <property type="protein sequence ID" value="SDN28493.1"/>
    <property type="molecule type" value="Genomic_DNA"/>
</dbReference>
<name>A0A1H0A693_9HYPH</name>
<reference evidence="4" key="1">
    <citation type="submission" date="2016-10" db="EMBL/GenBank/DDBJ databases">
        <authorList>
            <person name="Varghese N."/>
            <person name="Submissions S."/>
        </authorList>
    </citation>
    <scope>NUCLEOTIDE SEQUENCE [LARGE SCALE GENOMIC DNA]</scope>
    <source>
        <strain evidence="4">BL47</strain>
    </source>
</reference>
<feature type="transmembrane region" description="Helical" evidence="1">
    <location>
        <begin position="15"/>
        <end position="40"/>
    </location>
</feature>
<protein>
    <submittedName>
        <fullName evidence="3">Putative Flp pilus-assembly TadE/G-like</fullName>
    </submittedName>
</protein>
<keyword evidence="1" id="KW-0472">Membrane</keyword>
<dbReference type="Gene3D" id="3.40.50.410">
    <property type="entry name" value="von Willebrand factor, type A domain"/>
    <property type="match status" value="1"/>
</dbReference>
<feature type="domain" description="Putative Flp pilus-assembly TadG-like N-terminal" evidence="2">
    <location>
        <begin position="15"/>
        <end position="58"/>
    </location>
</feature>
<dbReference type="RefSeq" id="WP_091716271.1">
    <property type="nucleotide sequence ID" value="NZ_FNHS01000007.1"/>
</dbReference>
<accession>A0A1H0A693</accession>
<keyword evidence="1" id="KW-1133">Transmembrane helix</keyword>
<evidence type="ECO:0000313" key="3">
    <source>
        <dbReference type="EMBL" id="SDN28493.1"/>
    </source>
</evidence>
<evidence type="ECO:0000259" key="2">
    <source>
        <dbReference type="Pfam" id="PF13400"/>
    </source>
</evidence>
<gene>
    <name evidence="3" type="ORF">SAMN05216360_10769</name>
</gene>